<accession>A0ABR9ZSM2</accession>
<feature type="transmembrane region" description="Helical" evidence="7">
    <location>
        <begin position="257"/>
        <end position="277"/>
    </location>
</feature>
<comment type="subcellular location">
    <subcellularLocation>
        <location evidence="1">Cell membrane</location>
        <topology evidence="1">Multi-pass membrane protein</topology>
    </subcellularLocation>
</comment>
<dbReference type="PROSITE" id="PS51257">
    <property type="entry name" value="PROKAR_LIPOPROTEIN"/>
    <property type="match status" value="1"/>
</dbReference>
<feature type="transmembrane region" description="Helical" evidence="7">
    <location>
        <begin position="373"/>
        <end position="403"/>
    </location>
</feature>
<evidence type="ECO:0000256" key="5">
    <source>
        <dbReference type="ARBA" id="ARBA00022989"/>
    </source>
</evidence>
<evidence type="ECO:0000256" key="1">
    <source>
        <dbReference type="ARBA" id="ARBA00004651"/>
    </source>
</evidence>
<dbReference type="RefSeq" id="WP_194701689.1">
    <property type="nucleotide sequence ID" value="NZ_JADKNH010000005.1"/>
</dbReference>
<evidence type="ECO:0000256" key="3">
    <source>
        <dbReference type="ARBA" id="ARBA00022475"/>
    </source>
</evidence>
<dbReference type="PANTHER" id="PTHR42865:SF7">
    <property type="entry name" value="PROTON_GLUTAMATE-ASPARTATE SYMPORTER"/>
    <property type="match status" value="1"/>
</dbReference>
<proteinExistence type="predicted"/>
<keyword evidence="5 7" id="KW-1133">Transmembrane helix</keyword>
<comment type="caution">
    <text evidence="8">The sequence shown here is derived from an EMBL/GenBank/DDBJ whole genome shotgun (WGS) entry which is preliminary data.</text>
</comment>
<feature type="transmembrane region" description="Helical" evidence="7">
    <location>
        <begin position="47"/>
        <end position="64"/>
    </location>
</feature>
<evidence type="ECO:0000313" key="8">
    <source>
        <dbReference type="EMBL" id="MBF4693461.1"/>
    </source>
</evidence>
<feature type="transmembrane region" description="Helical" evidence="7">
    <location>
        <begin position="195"/>
        <end position="215"/>
    </location>
</feature>
<sequence>MSEIISKRSIFKSYQSMILLLIGIITGCIVGAVMGEKAQMFKPFGQIFLNLMFTAVVPLVFFSLSSSVAKMTNMKRLGKILKNALLIFFITGIIASIFIIAVVTVVPPAQGVSIEMGTYDEASQMNMMDQVVKALTVSDFNLILSRNAMLPLIIFAIAFGYCVSFVSKERGLINNPVTDFLDICSEAFMKMINLIMLYAPIGLGAYFASLVGTYGSELINAYARAVIMFFPICIVYFLVCFTAYAYYAGGVRGIKAYYANILPAVVTSLATQSSIATLPTNLTGTKRMGVPEDISDIVLPLGATIHMDGTALTTLMKIAFLFGLFNMPFTGLNTWITAIAISVMSGVVISGIPGGGMMGSLIIVGFYGFNPDVIPIIVTIGMLTDAIATMVNATGDAVAAMMVTRRVEGRDWMDKTSDQTYAPLEDVKAS</sequence>
<dbReference type="EMBL" id="JADKNH010000005">
    <property type="protein sequence ID" value="MBF4693461.1"/>
    <property type="molecule type" value="Genomic_DNA"/>
</dbReference>
<reference evidence="8 9" key="1">
    <citation type="submission" date="2020-11" db="EMBL/GenBank/DDBJ databases">
        <title>Fusibacter basophilias sp. nov.</title>
        <authorList>
            <person name="Qiu D."/>
        </authorList>
    </citation>
    <scope>NUCLEOTIDE SEQUENCE [LARGE SCALE GENOMIC DNA]</scope>
    <source>
        <strain evidence="8 9">Q10-2</strain>
    </source>
</reference>
<evidence type="ECO:0000313" key="9">
    <source>
        <dbReference type="Proteomes" id="UP000614200"/>
    </source>
</evidence>
<protein>
    <submittedName>
        <fullName evidence="8">Dicarboxylate/amino acid:cation symporter</fullName>
    </submittedName>
</protein>
<dbReference type="Gene3D" id="1.10.3860.10">
    <property type="entry name" value="Sodium:dicarboxylate symporter"/>
    <property type="match status" value="1"/>
</dbReference>
<evidence type="ECO:0000256" key="4">
    <source>
        <dbReference type="ARBA" id="ARBA00022692"/>
    </source>
</evidence>
<dbReference type="Pfam" id="PF00375">
    <property type="entry name" value="SDF"/>
    <property type="match status" value="1"/>
</dbReference>
<dbReference type="InterPro" id="IPR001991">
    <property type="entry name" value="Na-dicarboxylate_symporter"/>
</dbReference>
<dbReference type="PRINTS" id="PR00173">
    <property type="entry name" value="EDTRNSPORT"/>
</dbReference>
<dbReference type="PANTHER" id="PTHR42865">
    <property type="entry name" value="PROTON/GLUTAMATE-ASPARTATE SYMPORTER"/>
    <property type="match status" value="1"/>
</dbReference>
<feature type="transmembrane region" description="Helical" evidence="7">
    <location>
        <begin position="148"/>
        <end position="166"/>
    </location>
</feature>
<dbReference type="InterPro" id="IPR036458">
    <property type="entry name" value="Na:dicarbo_symporter_sf"/>
</dbReference>
<organism evidence="8 9">
    <name type="scientific">Fusibacter ferrireducens</name>
    <dbReference type="NCBI Taxonomy" id="2785058"/>
    <lineage>
        <taxon>Bacteria</taxon>
        <taxon>Bacillati</taxon>
        <taxon>Bacillota</taxon>
        <taxon>Clostridia</taxon>
        <taxon>Eubacteriales</taxon>
        <taxon>Eubacteriales Family XII. Incertae Sedis</taxon>
        <taxon>Fusibacter</taxon>
    </lineage>
</organism>
<keyword evidence="6 7" id="KW-0472">Membrane</keyword>
<evidence type="ECO:0000256" key="6">
    <source>
        <dbReference type="ARBA" id="ARBA00023136"/>
    </source>
</evidence>
<feature type="transmembrane region" description="Helical" evidence="7">
    <location>
        <begin position="16"/>
        <end position="35"/>
    </location>
</feature>
<feature type="transmembrane region" description="Helical" evidence="7">
    <location>
        <begin position="334"/>
        <end position="367"/>
    </location>
</feature>
<evidence type="ECO:0000256" key="7">
    <source>
        <dbReference type="SAM" id="Phobius"/>
    </source>
</evidence>
<keyword evidence="4 7" id="KW-0812">Transmembrane</keyword>
<feature type="transmembrane region" description="Helical" evidence="7">
    <location>
        <begin position="221"/>
        <end position="245"/>
    </location>
</feature>
<dbReference type="SUPFAM" id="SSF118215">
    <property type="entry name" value="Proton glutamate symport protein"/>
    <property type="match status" value="1"/>
</dbReference>
<dbReference type="Proteomes" id="UP000614200">
    <property type="component" value="Unassembled WGS sequence"/>
</dbReference>
<feature type="transmembrane region" description="Helical" evidence="7">
    <location>
        <begin position="85"/>
        <end position="106"/>
    </location>
</feature>
<gene>
    <name evidence="8" type="ORF">ISU02_10035</name>
</gene>
<keyword evidence="2" id="KW-0813">Transport</keyword>
<keyword evidence="9" id="KW-1185">Reference proteome</keyword>
<keyword evidence="3" id="KW-1003">Cell membrane</keyword>
<name>A0ABR9ZSM2_9FIRM</name>
<evidence type="ECO:0000256" key="2">
    <source>
        <dbReference type="ARBA" id="ARBA00022448"/>
    </source>
</evidence>